<evidence type="ECO:0000256" key="6">
    <source>
        <dbReference type="ARBA" id="ARBA00023136"/>
    </source>
</evidence>
<keyword evidence="3" id="KW-1003">Cell membrane</keyword>
<dbReference type="PANTHER" id="PTHR30012:SF0">
    <property type="entry name" value="TYPE II SECRETION SYSTEM PROTEIN F-RELATED"/>
    <property type="match status" value="1"/>
</dbReference>
<evidence type="ECO:0000256" key="5">
    <source>
        <dbReference type="ARBA" id="ARBA00022989"/>
    </source>
</evidence>
<evidence type="ECO:0000256" key="1">
    <source>
        <dbReference type="ARBA" id="ARBA00004651"/>
    </source>
</evidence>
<proteinExistence type="inferred from homology"/>
<keyword evidence="4 7" id="KW-0812">Transmembrane</keyword>
<dbReference type="PANTHER" id="PTHR30012">
    <property type="entry name" value="GENERAL SECRETION PATHWAY PROTEIN"/>
    <property type="match status" value="1"/>
</dbReference>
<feature type="transmembrane region" description="Helical" evidence="7">
    <location>
        <begin position="131"/>
        <end position="153"/>
    </location>
</feature>
<comment type="similarity">
    <text evidence="2">Belongs to the GSP F family.</text>
</comment>
<dbReference type="InterPro" id="IPR042094">
    <property type="entry name" value="T2SS_GspF_sf"/>
</dbReference>
<dbReference type="Gene3D" id="1.20.81.30">
    <property type="entry name" value="Type II secretion system (T2SS), domain F"/>
    <property type="match status" value="2"/>
</dbReference>
<dbReference type="RefSeq" id="WP_039313310.1">
    <property type="nucleotide sequence ID" value="NZ_JQOD01000001.1"/>
</dbReference>
<keyword evidence="5 7" id="KW-1133">Transmembrane helix</keyword>
<keyword evidence="6 7" id="KW-0472">Membrane</keyword>
<comment type="subcellular location">
    <subcellularLocation>
        <location evidence="1">Cell membrane</location>
        <topology evidence="1">Multi-pass membrane protein</topology>
    </subcellularLocation>
</comment>
<evidence type="ECO:0000256" key="2">
    <source>
        <dbReference type="ARBA" id="ARBA00005745"/>
    </source>
</evidence>
<feature type="domain" description="Type II secretion system protein GspF" evidence="8">
    <location>
        <begin position="27"/>
        <end position="151"/>
    </location>
</feature>
<dbReference type="Pfam" id="PF00482">
    <property type="entry name" value="T2SSF"/>
    <property type="match status" value="2"/>
</dbReference>
<evidence type="ECO:0000256" key="4">
    <source>
        <dbReference type="ARBA" id="ARBA00022692"/>
    </source>
</evidence>
<evidence type="ECO:0000313" key="9">
    <source>
        <dbReference type="EMBL" id="KGA36291.1"/>
    </source>
</evidence>
<evidence type="ECO:0000313" key="10">
    <source>
        <dbReference type="Proteomes" id="UP000029435"/>
    </source>
</evidence>
<dbReference type="AlphaFoldDB" id="A0A0M2F7M2"/>
<evidence type="ECO:0000256" key="7">
    <source>
        <dbReference type="SAM" id="Phobius"/>
    </source>
</evidence>
<organism evidence="9 10">
    <name type="scientific">Pectobacterium brasiliense</name>
    <dbReference type="NCBI Taxonomy" id="180957"/>
    <lineage>
        <taxon>Bacteria</taxon>
        <taxon>Pseudomonadati</taxon>
        <taxon>Pseudomonadota</taxon>
        <taxon>Gammaproteobacteria</taxon>
        <taxon>Enterobacterales</taxon>
        <taxon>Pectobacteriaceae</taxon>
        <taxon>Pectobacterium</taxon>
    </lineage>
</organism>
<feature type="transmembrane region" description="Helical" evidence="7">
    <location>
        <begin position="183"/>
        <end position="202"/>
    </location>
</feature>
<dbReference type="Proteomes" id="UP000029435">
    <property type="component" value="Unassembled WGS sequence"/>
</dbReference>
<dbReference type="EMBL" id="JQOD01000001">
    <property type="protein sequence ID" value="KGA36291.1"/>
    <property type="molecule type" value="Genomic_DNA"/>
</dbReference>
<dbReference type="InterPro" id="IPR003004">
    <property type="entry name" value="GspF/PilC"/>
</dbReference>
<evidence type="ECO:0000259" key="8">
    <source>
        <dbReference type="Pfam" id="PF00482"/>
    </source>
</evidence>
<feature type="transmembrane region" description="Helical" evidence="7">
    <location>
        <begin position="333"/>
        <end position="353"/>
    </location>
</feature>
<feature type="domain" description="Type II secretion system protein GspF" evidence="8">
    <location>
        <begin position="230"/>
        <end position="349"/>
    </location>
</feature>
<accession>A0A0M2F7M2</accession>
<gene>
    <name evidence="9" type="ORF">KU74_07460</name>
</gene>
<comment type="caution">
    <text evidence="9">The sequence shown here is derived from an EMBL/GenBank/DDBJ whole genome shotgun (WGS) entry which is preliminary data.</text>
</comment>
<evidence type="ECO:0000256" key="3">
    <source>
        <dbReference type="ARBA" id="ARBA00022475"/>
    </source>
</evidence>
<reference evidence="9 10" key="1">
    <citation type="submission" date="2014-08" db="EMBL/GenBank/DDBJ databases">
        <title>Genome sequences of NCPPB Pectobacterium isolates.</title>
        <authorList>
            <person name="Glover R.H."/>
            <person name="Sapp M."/>
            <person name="Elphinstone J."/>
        </authorList>
    </citation>
    <scope>NUCLEOTIDE SEQUENCE [LARGE SCALE GENOMIC DNA]</scope>
    <source>
        <strain evidence="9 10">LMG 21372</strain>
    </source>
</reference>
<sequence>MRDMSAWERFRYEILRRTFTGSYRARFYSSLRFLLENNTPLLTAIQEIEDVHTNFGEHWHPFAELTADCIASLRDNSEGHSLEDVLAKWGPLEEAALISSGMTSSSLPDVLGQVNVLIAARRTIFMMVLQMLIYPLLLIVLVGGAFAVVTYAVKPQLEQMSDPATWHGALSVLAMMSDTIEHSGGSAGLAFGMFVFWVLWSLPRWANPLRQWADYLAPWSIYKELQGAIFLMNISSLLDANVKTLDALNQLRRFASPWLRVRIDAAIDNLEEGASLGKALRDSGYHFPSKEGVNYLYLLTSRDGSAAMIRNYGDEFLKTTLGRIQFRITRMRFYSFMLIIGFFVLLLLSGFQLQDMGNSNGY</sequence>
<dbReference type="GO" id="GO:0005886">
    <property type="term" value="C:plasma membrane"/>
    <property type="evidence" value="ECO:0007669"/>
    <property type="project" value="UniProtKB-SubCell"/>
</dbReference>
<dbReference type="InterPro" id="IPR018076">
    <property type="entry name" value="T2SS_GspF_dom"/>
</dbReference>
<protein>
    <recommendedName>
        <fullName evidence="8">Type II secretion system protein GspF domain-containing protein</fullName>
    </recommendedName>
</protein>
<name>A0A0M2F7M2_9GAMM</name>